<dbReference type="Proteomes" id="UP000634136">
    <property type="component" value="Unassembled WGS sequence"/>
</dbReference>
<reference evidence="2" key="1">
    <citation type="submission" date="2020-09" db="EMBL/GenBank/DDBJ databases">
        <title>Genome-Enabled Discovery of Anthraquinone Biosynthesis in Senna tora.</title>
        <authorList>
            <person name="Kang S.-H."/>
            <person name="Pandey R.P."/>
            <person name="Lee C.-M."/>
            <person name="Sim J.-S."/>
            <person name="Jeong J.-T."/>
            <person name="Choi B.-S."/>
            <person name="Jung M."/>
            <person name="Ginzburg D."/>
            <person name="Zhao K."/>
            <person name="Won S.Y."/>
            <person name="Oh T.-J."/>
            <person name="Yu Y."/>
            <person name="Kim N.-H."/>
            <person name="Lee O.R."/>
            <person name="Lee T.-H."/>
            <person name="Bashyal P."/>
            <person name="Kim T.-S."/>
            <person name="Lee W.-H."/>
            <person name="Kawkins C."/>
            <person name="Kim C.-K."/>
            <person name="Kim J.S."/>
            <person name="Ahn B.O."/>
            <person name="Rhee S.Y."/>
            <person name="Sohng J.K."/>
        </authorList>
    </citation>
    <scope>NUCLEOTIDE SEQUENCE</scope>
    <source>
        <tissue evidence="2">Leaf</tissue>
    </source>
</reference>
<dbReference type="OrthoDB" id="1845088at2759"/>
<evidence type="ECO:0000313" key="3">
    <source>
        <dbReference type="Proteomes" id="UP000634136"/>
    </source>
</evidence>
<dbReference type="AlphaFoldDB" id="A0A834SHK7"/>
<proteinExistence type="predicted"/>
<dbReference type="EMBL" id="JAAIUW010000013">
    <property type="protein sequence ID" value="KAF7802423.1"/>
    <property type="molecule type" value="Genomic_DNA"/>
</dbReference>
<sequence length="127" mass="13902">MALLALESLEGNTEISLCQWDQSQDREQKKLRVGPTDLSFFALDLVIGRLSSMVTTQASSSSASVNSSSSSSKSYSLFSNSTQNASIKLDRTNYLLWRTMVLSMIEGNFLESHINGTRATPPSMIEG</sequence>
<keyword evidence="3" id="KW-1185">Reference proteome</keyword>
<name>A0A834SHK7_9FABA</name>
<feature type="region of interest" description="Disordered" evidence="1">
    <location>
        <begin position="57"/>
        <end position="80"/>
    </location>
</feature>
<evidence type="ECO:0000313" key="2">
    <source>
        <dbReference type="EMBL" id="KAF7802423.1"/>
    </source>
</evidence>
<evidence type="ECO:0000256" key="1">
    <source>
        <dbReference type="SAM" id="MobiDB-lite"/>
    </source>
</evidence>
<accession>A0A834SHK7</accession>
<comment type="caution">
    <text evidence="2">The sequence shown here is derived from an EMBL/GenBank/DDBJ whole genome shotgun (WGS) entry which is preliminary data.</text>
</comment>
<organism evidence="2 3">
    <name type="scientific">Senna tora</name>
    <dbReference type="NCBI Taxonomy" id="362788"/>
    <lineage>
        <taxon>Eukaryota</taxon>
        <taxon>Viridiplantae</taxon>
        <taxon>Streptophyta</taxon>
        <taxon>Embryophyta</taxon>
        <taxon>Tracheophyta</taxon>
        <taxon>Spermatophyta</taxon>
        <taxon>Magnoliopsida</taxon>
        <taxon>eudicotyledons</taxon>
        <taxon>Gunneridae</taxon>
        <taxon>Pentapetalae</taxon>
        <taxon>rosids</taxon>
        <taxon>fabids</taxon>
        <taxon>Fabales</taxon>
        <taxon>Fabaceae</taxon>
        <taxon>Caesalpinioideae</taxon>
        <taxon>Cassia clade</taxon>
        <taxon>Senna</taxon>
    </lineage>
</organism>
<protein>
    <submittedName>
        <fullName evidence="2">Retrovirus-related Pol polyprotein from transposon RE1</fullName>
    </submittedName>
</protein>
<gene>
    <name evidence="2" type="ORF">G2W53_041534</name>
</gene>